<evidence type="ECO:0000256" key="4">
    <source>
        <dbReference type="PIRSR" id="PIRSR602678-1"/>
    </source>
</evidence>
<feature type="binding site" evidence="4">
    <location>
        <position position="121"/>
    </location>
    <ligand>
        <name>a divalent metal cation</name>
        <dbReference type="ChEBI" id="CHEBI:60240"/>
        <label>1</label>
    </ligand>
</feature>
<dbReference type="InterPro" id="IPR036069">
    <property type="entry name" value="DUF34/NIF3_sf"/>
</dbReference>
<dbReference type="AlphaFoldDB" id="A0A8B7N4Z2"/>
<evidence type="ECO:0000256" key="3">
    <source>
        <dbReference type="PIRNR" id="PIRNR037490"/>
    </source>
</evidence>
<keyword evidence="4" id="KW-0479">Metal-binding</keyword>
<dbReference type="PIRSF" id="PIRSF037490">
    <property type="entry name" value="UCP037490_NIF3_euk"/>
    <property type="match status" value="1"/>
</dbReference>
<proteinExistence type="inferred from homology"/>
<name>A0A8B7N4Z2_HYAAZ</name>
<evidence type="ECO:0000313" key="6">
    <source>
        <dbReference type="RefSeq" id="XP_018008927.1"/>
    </source>
</evidence>
<feature type="binding site" evidence="4">
    <location>
        <position position="319"/>
    </location>
    <ligand>
        <name>a divalent metal cation</name>
        <dbReference type="ChEBI" id="CHEBI:60240"/>
        <label>1</label>
    </ligand>
</feature>
<dbReference type="SUPFAM" id="SSF102705">
    <property type="entry name" value="NIF3 (NGG1p interacting factor 3)-like"/>
    <property type="match status" value="1"/>
</dbReference>
<reference evidence="6" key="1">
    <citation type="submission" date="2025-08" db="UniProtKB">
        <authorList>
            <consortium name="RefSeq"/>
        </authorList>
    </citation>
    <scope>IDENTIFICATION</scope>
    <source>
        <tissue evidence="6">Whole organism</tissue>
    </source>
</reference>
<feature type="binding site" evidence="4">
    <location>
        <position position="323"/>
    </location>
    <ligand>
        <name>a divalent metal cation</name>
        <dbReference type="ChEBI" id="CHEBI:60240"/>
        <label>1</label>
    </ligand>
</feature>
<evidence type="ECO:0000313" key="5">
    <source>
        <dbReference type="Proteomes" id="UP000694843"/>
    </source>
</evidence>
<dbReference type="InterPro" id="IPR017222">
    <property type="entry name" value="DUF34/NIF3_animal"/>
</dbReference>
<dbReference type="NCBIfam" id="TIGR00486">
    <property type="entry name" value="YbgI_SA1388"/>
    <property type="match status" value="1"/>
</dbReference>
<dbReference type="OrthoDB" id="284782at2759"/>
<dbReference type="OMA" id="KYHEFFD"/>
<dbReference type="PANTHER" id="PTHR13799">
    <property type="entry name" value="NGG1 INTERACTING FACTOR 3"/>
    <property type="match status" value="1"/>
</dbReference>
<protein>
    <recommendedName>
        <fullName evidence="2 3">NIF3-like protein 1</fullName>
    </recommendedName>
</protein>
<dbReference type="InterPro" id="IPR002678">
    <property type="entry name" value="DUF34/NIF3"/>
</dbReference>
<accession>A0A8B7N4Z2</accession>
<dbReference type="Proteomes" id="UP000694843">
    <property type="component" value="Unplaced"/>
</dbReference>
<dbReference type="PANTHER" id="PTHR13799:SF13">
    <property type="entry name" value="NIF3-LIKE PROTEIN 1"/>
    <property type="match status" value="1"/>
</dbReference>
<dbReference type="Pfam" id="PF01784">
    <property type="entry name" value="DUF34_NIF3"/>
    <property type="match status" value="1"/>
</dbReference>
<dbReference type="GO" id="GO:0005739">
    <property type="term" value="C:mitochondrion"/>
    <property type="evidence" value="ECO:0007669"/>
    <property type="project" value="TreeGrafter"/>
</dbReference>
<dbReference type="GO" id="GO:0046872">
    <property type="term" value="F:metal ion binding"/>
    <property type="evidence" value="ECO:0007669"/>
    <property type="project" value="UniProtKB-KW"/>
</dbReference>
<organism evidence="5 6">
    <name type="scientific">Hyalella azteca</name>
    <name type="common">Amphipod</name>
    <dbReference type="NCBI Taxonomy" id="294128"/>
    <lineage>
        <taxon>Eukaryota</taxon>
        <taxon>Metazoa</taxon>
        <taxon>Ecdysozoa</taxon>
        <taxon>Arthropoda</taxon>
        <taxon>Crustacea</taxon>
        <taxon>Multicrustacea</taxon>
        <taxon>Malacostraca</taxon>
        <taxon>Eumalacostraca</taxon>
        <taxon>Peracarida</taxon>
        <taxon>Amphipoda</taxon>
        <taxon>Senticaudata</taxon>
        <taxon>Talitrida</taxon>
        <taxon>Talitroidea</taxon>
        <taxon>Hyalellidae</taxon>
        <taxon>Hyalella</taxon>
    </lineage>
</organism>
<dbReference type="RefSeq" id="XP_018008927.1">
    <property type="nucleotide sequence ID" value="XM_018153438.2"/>
</dbReference>
<sequence>MKLGLSLLRCSSVNKVAMELTDVVRTLNKFAPLRFAGSWDNVGLLVEPPSLSNVSRMLLTNDLTEPVLEEAVAGKADFILSYHPPIFQALKKVTQRHWKERIVGTCLQRGIAVYSPHTAYDALHGGVNDWLVGVFGDAVVEPLERSTSSSPFSHQLQVISVDECSTKNLQDELSALKHSPYAILSDAHQLPVTILSSQKDLPSLISILINFNAKFVLSHCENVPELHTGMGRRATLSAPETIGSIIQRLKTLTGLSHVRLALAMNHSLDTIVSSGAVCAGSGISVLRNVQADLIVSGEMGHHDVLEFTQTGRSVVLLEHSNSERGFLSAVLQPKLQSLFKNRISVVVSQKDRDPLQIV</sequence>
<feature type="binding site" evidence="4">
    <location>
        <position position="83"/>
    </location>
    <ligand>
        <name>a divalent metal cation</name>
        <dbReference type="ChEBI" id="CHEBI:60240"/>
        <label>1</label>
    </ligand>
</feature>
<keyword evidence="5" id="KW-1185">Reference proteome</keyword>
<evidence type="ECO:0000256" key="1">
    <source>
        <dbReference type="ARBA" id="ARBA00006964"/>
    </source>
</evidence>
<dbReference type="KEGG" id="hazt:108666542"/>
<gene>
    <name evidence="6" type="primary">LOC108666542</name>
</gene>
<dbReference type="FunFam" id="3.40.1390.30:FF:000001">
    <property type="entry name" value="GTP cyclohydrolase 1 type 2"/>
    <property type="match status" value="1"/>
</dbReference>
<comment type="similarity">
    <text evidence="1 3">Belongs to the GTP cyclohydrolase I type 2/NIF3 family.</text>
</comment>
<dbReference type="Gene3D" id="3.40.1390.30">
    <property type="entry name" value="NIF3 (NGG1p interacting factor 3)-like"/>
    <property type="match status" value="2"/>
</dbReference>
<dbReference type="GeneID" id="108666542"/>
<evidence type="ECO:0000256" key="2">
    <source>
        <dbReference type="ARBA" id="ARBA00019069"/>
    </source>
</evidence>